<evidence type="ECO:0000256" key="1">
    <source>
        <dbReference type="SAM" id="SignalP"/>
    </source>
</evidence>
<protein>
    <recommendedName>
        <fullName evidence="4">DUF2799 domain-containing protein</fullName>
    </recommendedName>
</protein>
<reference evidence="2" key="2">
    <citation type="submission" date="2023-01" db="EMBL/GenBank/DDBJ databases">
        <title>Draft genome sequence of Algimonas porphyrae strain NBRC 108216.</title>
        <authorList>
            <person name="Sun Q."/>
            <person name="Mori K."/>
        </authorList>
    </citation>
    <scope>NUCLEOTIDE SEQUENCE</scope>
    <source>
        <strain evidence="2">NBRC 108216</strain>
    </source>
</reference>
<evidence type="ECO:0008006" key="4">
    <source>
        <dbReference type="Google" id="ProtNLM"/>
    </source>
</evidence>
<comment type="caution">
    <text evidence="2">The sequence shown here is derived from an EMBL/GenBank/DDBJ whole genome shotgun (WGS) entry which is preliminary data.</text>
</comment>
<keyword evidence="1" id="KW-0732">Signal</keyword>
<dbReference type="Pfam" id="PF10973">
    <property type="entry name" value="DUF2799"/>
    <property type="match status" value="1"/>
</dbReference>
<name>A0ABQ5UVH3_9PROT</name>
<sequence length="201" mass="22708">MKRLTVMLAIGAMSASVLSSCATISEEACRAGSWQDIGFEDGEKGRSRSRLANIAETCAKYNVVPDRVAYIRGLEEGLVRYCTPDTGYSSGRNGQPPNAECEAGAYSDYLDAHADGVLVYQLYAERDSLVDRWQNRRDKYLDVRSRLDAVDPDGEGLSAKERRRLESWAARLDHEMDDIRIEIRAFERIHDLDRWTIPNLD</sequence>
<feature type="signal peptide" evidence="1">
    <location>
        <begin position="1"/>
        <end position="19"/>
    </location>
</feature>
<feature type="chain" id="PRO_5046500518" description="DUF2799 domain-containing protein" evidence="1">
    <location>
        <begin position="20"/>
        <end position="201"/>
    </location>
</feature>
<evidence type="ECO:0000313" key="2">
    <source>
        <dbReference type="EMBL" id="GLQ19153.1"/>
    </source>
</evidence>
<dbReference type="Proteomes" id="UP001161390">
    <property type="component" value="Unassembled WGS sequence"/>
</dbReference>
<evidence type="ECO:0000313" key="3">
    <source>
        <dbReference type="Proteomes" id="UP001161390"/>
    </source>
</evidence>
<reference evidence="2" key="1">
    <citation type="journal article" date="2014" name="Int. J. Syst. Evol. Microbiol.">
        <title>Complete genome of a new Firmicutes species belonging to the dominant human colonic microbiota ('Ruminococcus bicirculans') reveals two chromosomes and a selective capacity to utilize plant glucans.</title>
        <authorList>
            <consortium name="NISC Comparative Sequencing Program"/>
            <person name="Wegmann U."/>
            <person name="Louis P."/>
            <person name="Goesmann A."/>
            <person name="Henrissat B."/>
            <person name="Duncan S.H."/>
            <person name="Flint H.J."/>
        </authorList>
    </citation>
    <scope>NUCLEOTIDE SEQUENCE</scope>
    <source>
        <strain evidence="2">NBRC 108216</strain>
    </source>
</reference>
<accession>A0ABQ5UVH3</accession>
<dbReference type="InterPro" id="IPR021242">
    <property type="entry name" value="DUF2799"/>
</dbReference>
<proteinExistence type="predicted"/>
<dbReference type="PROSITE" id="PS51257">
    <property type="entry name" value="PROKAR_LIPOPROTEIN"/>
    <property type="match status" value="1"/>
</dbReference>
<gene>
    <name evidence="2" type="ORF">GCM10007854_01080</name>
</gene>
<keyword evidence="3" id="KW-1185">Reference proteome</keyword>
<dbReference type="RefSeq" id="WP_284368913.1">
    <property type="nucleotide sequence ID" value="NZ_BSNJ01000001.1"/>
</dbReference>
<dbReference type="EMBL" id="BSNJ01000001">
    <property type="protein sequence ID" value="GLQ19153.1"/>
    <property type="molecule type" value="Genomic_DNA"/>
</dbReference>
<organism evidence="2 3">
    <name type="scientific">Algimonas porphyrae</name>
    <dbReference type="NCBI Taxonomy" id="1128113"/>
    <lineage>
        <taxon>Bacteria</taxon>
        <taxon>Pseudomonadati</taxon>
        <taxon>Pseudomonadota</taxon>
        <taxon>Alphaproteobacteria</taxon>
        <taxon>Maricaulales</taxon>
        <taxon>Robiginitomaculaceae</taxon>
        <taxon>Algimonas</taxon>
    </lineage>
</organism>